<comment type="caution">
    <text evidence="1">The sequence shown here is derived from an EMBL/GenBank/DDBJ whole genome shotgun (WGS) entry which is preliminary data.</text>
</comment>
<organism evidence="1 2">
    <name type="scientific">Zizania palustris</name>
    <name type="common">Northern wild rice</name>
    <dbReference type="NCBI Taxonomy" id="103762"/>
    <lineage>
        <taxon>Eukaryota</taxon>
        <taxon>Viridiplantae</taxon>
        <taxon>Streptophyta</taxon>
        <taxon>Embryophyta</taxon>
        <taxon>Tracheophyta</taxon>
        <taxon>Spermatophyta</taxon>
        <taxon>Magnoliopsida</taxon>
        <taxon>Liliopsida</taxon>
        <taxon>Poales</taxon>
        <taxon>Poaceae</taxon>
        <taxon>BOP clade</taxon>
        <taxon>Oryzoideae</taxon>
        <taxon>Oryzeae</taxon>
        <taxon>Zizaniinae</taxon>
        <taxon>Zizania</taxon>
    </lineage>
</organism>
<dbReference type="Proteomes" id="UP000729402">
    <property type="component" value="Unassembled WGS sequence"/>
</dbReference>
<dbReference type="AlphaFoldDB" id="A0A8J5RZR8"/>
<accession>A0A8J5RZR8</accession>
<name>A0A8J5RZR8_ZIZPA</name>
<dbReference type="EMBL" id="JAAALK010000287">
    <property type="protein sequence ID" value="KAG8059727.1"/>
    <property type="molecule type" value="Genomic_DNA"/>
</dbReference>
<sequence>MQLDSAGGRLATAASLEERVGVILVGAGCQVDGAEVLVVGHLISAAVGGGDWVPGGGCAWRMEKSGREVDATGPRESMSFRPFAATAGDRAGASLSGRSNGLSARLSNLSFVRKRHLSFDLTVLNCQLH</sequence>
<keyword evidence="2" id="KW-1185">Reference proteome</keyword>
<evidence type="ECO:0000313" key="1">
    <source>
        <dbReference type="EMBL" id="KAG8059727.1"/>
    </source>
</evidence>
<reference evidence="1" key="1">
    <citation type="journal article" date="2021" name="bioRxiv">
        <title>Whole Genome Assembly and Annotation of Northern Wild Rice, Zizania palustris L., Supports a Whole Genome Duplication in the Zizania Genus.</title>
        <authorList>
            <person name="Haas M."/>
            <person name="Kono T."/>
            <person name="Macchietto M."/>
            <person name="Millas R."/>
            <person name="McGilp L."/>
            <person name="Shao M."/>
            <person name="Duquette J."/>
            <person name="Hirsch C.N."/>
            <person name="Kimball J."/>
        </authorList>
    </citation>
    <scope>NUCLEOTIDE SEQUENCE</scope>
    <source>
        <tissue evidence="1">Fresh leaf tissue</tissue>
    </source>
</reference>
<protein>
    <submittedName>
        <fullName evidence="1">Uncharacterized protein</fullName>
    </submittedName>
</protein>
<evidence type="ECO:0000313" key="2">
    <source>
        <dbReference type="Proteomes" id="UP000729402"/>
    </source>
</evidence>
<proteinExistence type="predicted"/>
<gene>
    <name evidence="1" type="ORF">GUJ93_ZPchr0002g24043</name>
</gene>
<reference evidence="1" key="2">
    <citation type="submission" date="2021-02" db="EMBL/GenBank/DDBJ databases">
        <authorList>
            <person name="Kimball J.A."/>
            <person name="Haas M.W."/>
            <person name="Macchietto M."/>
            <person name="Kono T."/>
            <person name="Duquette J."/>
            <person name="Shao M."/>
        </authorList>
    </citation>
    <scope>NUCLEOTIDE SEQUENCE</scope>
    <source>
        <tissue evidence="1">Fresh leaf tissue</tissue>
    </source>
</reference>